<accession>A0A175VRE3</accession>
<dbReference type="InterPro" id="IPR044053">
    <property type="entry name" value="AsaB-like"/>
</dbReference>
<evidence type="ECO:0000313" key="2">
    <source>
        <dbReference type="EMBL" id="KXX73741.1"/>
    </source>
</evidence>
<evidence type="ECO:0000313" key="3">
    <source>
        <dbReference type="Proteomes" id="UP000078237"/>
    </source>
</evidence>
<dbReference type="PANTHER" id="PTHR34598">
    <property type="entry name" value="BLL6449 PROTEIN"/>
    <property type="match status" value="1"/>
</dbReference>
<protein>
    <submittedName>
        <fullName evidence="2">Uncharacterized protein in dcmA 3'region</fullName>
    </submittedName>
</protein>
<comment type="similarity">
    <text evidence="1">Belongs to the asaB hydroxylase/desaturase family.</text>
</comment>
<feature type="non-terminal residue" evidence="2">
    <location>
        <position position="107"/>
    </location>
</feature>
<dbReference type="Proteomes" id="UP000078237">
    <property type="component" value="Unassembled WGS sequence"/>
</dbReference>
<reference evidence="2 3" key="1">
    <citation type="journal article" date="2016" name="Genome Announc.">
        <title>Genome Sequence of Madurella mycetomatis mm55, Isolated from a Human Mycetoma Case in Sudan.</title>
        <authorList>
            <person name="Smit S."/>
            <person name="Derks M.F."/>
            <person name="Bervoets S."/>
            <person name="Fahal A."/>
            <person name="van Leeuwen W."/>
            <person name="van Belkum A."/>
            <person name="van de Sande W.W."/>
        </authorList>
    </citation>
    <scope>NUCLEOTIDE SEQUENCE [LARGE SCALE GENOMIC DNA]</scope>
    <source>
        <strain evidence="3">mm55</strain>
    </source>
</reference>
<dbReference type="PANTHER" id="PTHR34598:SF3">
    <property type="entry name" value="OXIDOREDUCTASE AN1597"/>
    <property type="match status" value="1"/>
</dbReference>
<dbReference type="EMBL" id="LCTW02000428">
    <property type="protein sequence ID" value="KXX73741.1"/>
    <property type="molecule type" value="Genomic_DNA"/>
</dbReference>
<evidence type="ECO:0000256" key="1">
    <source>
        <dbReference type="ARBA" id="ARBA00023604"/>
    </source>
</evidence>
<keyword evidence="3" id="KW-1185">Reference proteome</keyword>
<proteinExistence type="inferred from homology"/>
<comment type="caution">
    <text evidence="2">The sequence shown here is derived from an EMBL/GenBank/DDBJ whole genome shotgun (WGS) entry which is preliminary data.</text>
</comment>
<dbReference type="VEuPathDB" id="FungiDB:MMYC01_209644"/>
<name>A0A175VRE3_9PEZI</name>
<dbReference type="AlphaFoldDB" id="A0A175VRE3"/>
<gene>
    <name evidence="2" type="ORF">MMYC01_209644</name>
</gene>
<sequence length="107" mass="12415">MAAIASPPAPPCLQFEPRDVITTINYYNDLGDGSKPQAYIVGQAQSYYRQSRPHPVTVHDIRGEEENFTLDAYGFQLFRHESKENEFLDLERIKKEYYAETEQLLKD</sequence>
<organism evidence="2 3">
    <name type="scientific">Madurella mycetomatis</name>
    <dbReference type="NCBI Taxonomy" id="100816"/>
    <lineage>
        <taxon>Eukaryota</taxon>
        <taxon>Fungi</taxon>
        <taxon>Dikarya</taxon>
        <taxon>Ascomycota</taxon>
        <taxon>Pezizomycotina</taxon>
        <taxon>Sordariomycetes</taxon>
        <taxon>Sordariomycetidae</taxon>
        <taxon>Sordariales</taxon>
        <taxon>Sordariales incertae sedis</taxon>
        <taxon>Madurella</taxon>
    </lineage>
</organism>
<dbReference type="GO" id="GO:0016491">
    <property type="term" value="F:oxidoreductase activity"/>
    <property type="evidence" value="ECO:0007669"/>
    <property type="project" value="InterPro"/>
</dbReference>
<dbReference type="OrthoDB" id="412788at2759"/>